<proteinExistence type="predicted"/>
<dbReference type="Gene3D" id="1.10.10.10">
    <property type="entry name" value="Winged helix-like DNA-binding domain superfamily/Winged helix DNA-binding domain"/>
    <property type="match status" value="1"/>
</dbReference>
<dbReference type="EMBL" id="JBFBVU010000028">
    <property type="protein sequence ID" value="MEV8468424.1"/>
    <property type="molecule type" value="Genomic_DNA"/>
</dbReference>
<dbReference type="Proteomes" id="UP001553161">
    <property type="component" value="Unassembled WGS sequence"/>
</dbReference>
<dbReference type="PANTHER" id="PTHR33221:SF4">
    <property type="entry name" value="HTH-TYPE TRANSCRIPTIONAL REPRESSOR NSRR"/>
    <property type="match status" value="1"/>
</dbReference>
<name>A0ABV3LA33_9RHOB</name>
<accession>A0ABV3LA33</accession>
<dbReference type="InterPro" id="IPR000944">
    <property type="entry name" value="Tscrpt_reg_Rrf2"/>
</dbReference>
<sequence length="147" mass="15625">MRLTTRTNLAMRALMFCAVNPGRIVRKAEIAEACNASLNHLGLVINLLGQSGFIATTRGRNGGVQLARSPESITVGEICRLLESDVPFAECFAGADNTCPLAGCCRLRGAFCRALNAFYATLDKVTLAELTQDNTELCDLLSVGSAA</sequence>
<evidence type="ECO:0000313" key="2">
    <source>
        <dbReference type="EMBL" id="MEV8468424.1"/>
    </source>
</evidence>
<evidence type="ECO:0000256" key="1">
    <source>
        <dbReference type="ARBA" id="ARBA00023125"/>
    </source>
</evidence>
<keyword evidence="1" id="KW-0238">DNA-binding</keyword>
<reference evidence="2 3" key="1">
    <citation type="submission" date="2024-07" db="EMBL/GenBank/DDBJ databases">
        <authorList>
            <person name="Kang M."/>
        </authorList>
    </citation>
    <scope>NUCLEOTIDE SEQUENCE [LARGE SCALE GENOMIC DNA]</scope>
    <source>
        <strain evidence="2 3">DFM31</strain>
    </source>
</reference>
<keyword evidence="3" id="KW-1185">Reference proteome</keyword>
<evidence type="ECO:0000313" key="3">
    <source>
        <dbReference type="Proteomes" id="UP001553161"/>
    </source>
</evidence>
<dbReference type="RefSeq" id="WP_366194377.1">
    <property type="nucleotide sequence ID" value="NZ_JBFBVU010000028.1"/>
</dbReference>
<dbReference type="InterPro" id="IPR036390">
    <property type="entry name" value="WH_DNA-bd_sf"/>
</dbReference>
<dbReference type="PROSITE" id="PS51197">
    <property type="entry name" value="HTH_RRF2_2"/>
    <property type="match status" value="1"/>
</dbReference>
<dbReference type="NCBIfam" id="TIGR00738">
    <property type="entry name" value="rrf2_super"/>
    <property type="match status" value="1"/>
</dbReference>
<dbReference type="SUPFAM" id="SSF46785">
    <property type="entry name" value="Winged helix' DNA-binding domain"/>
    <property type="match status" value="1"/>
</dbReference>
<dbReference type="InterPro" id="IPR036388">
    <property type="entry name" value="WH-like_DNA-bd_sf"/>
</dbReference>
<protein>
    <submittedName>
        <fullName evidence="2">Rrf2 family transcriptional regulator</fullName>
    </submittedName>
</protein>
<comment type="caution">
    <text evidence="2">The sequence shown here is derived from an EMBL/GenBank/DDBJ whole genome shotgun (WGS) entry which is preliminary data.</text>
</comment>
<gene>
    <name evidence="2" type="ORF">AB0T83_16740</name>
</gene>
<organism evidence="2 3">
    <name type="scientific">Meridianimarinicoccus marinus</name>
    <dbReference type="NCBI Taxonomy" id="3231483"/>
    <lineage>
        <taxon>Bacteria</taxon>
        <taxon>Pseudomonadati</taxon>
        <taxon>Pseudomonadota</taxon>
        <taxon>Alphaproteobacteria</taxon>
        <taxon>Rhodobacterales</taxon>
        <taxon>Paracoccaceae</taxon>
        <taxon>Meridianimarinicoccus</taxon>
    </lineage>
</organism>
<dbReference type="Pfam" id="PF02082">
    <property type="entry name" value="Rrf2"/>
    <property type="match status" value="1"/>
</dbReference>
<dbReference type="PANTHER" id="PTHR33221">
    <property type="entry name" value="WINGED HELIX-TURN-HELIX TRANSCRIPTIONAL REGULATOR, RRF2 FAMILY"/>
    <property type="match status" value="1"/>
</dbReference>